<name>A0ABV3L567_9RHOB</name>
<evidence type="ECO:0000256" key="2">
    <source>
        <dbReference type="ARBA" id="ARBA00022801"/>
    </source>
</evidence>
<evidence type="ECO:0000256" key="1">
    <source>
        <dbReference type="ARBA" id="ARBA00022741"/>
    </source>
</evidence>
<dbReference type="InterPro" id="IPR014015">
    <property type="entry name" value="Helicase_SF3_DNA-vir"/>
</dbReference>
<protein>
    <submittedName>
        <fullName evidence="5">Phage/plasmid primase, P4 family</fullName>
    </submittedName>
</protein>
<dbReference type="InterPro" id="IPR014818">
    <property type="entry name" value="Phage/plasmid_primase_P4_C"/>
</dbReference>
<dbReference type="InterPro" id="IPR045455">
    <property type="entry name" value="NrS-1_pol-like_helicase"/>
</dbReference>
<gene>
    <name evidence="5" type="ORF">AB0T83_07515</name>
</gene>
<keyword evidence="3" id="KW-0067">ATP-binding</keyword>
<keyword evidence="2" id="KW-0378">Hydrolase</keyword>
<dbReference type="NCBIfam" id="TIGR01613">
    <property type="entry name" value="primase_Cterm"/>
    <property type="match status" value="1"/>
</dbReference>
<dbReference type="PANTHER" id="PTHR35372">
    <property type="entry name" value="ATP BINDING PROTEIN-RELATED"/>
    <property type="match status" value="1"/>
</dbReference>
<dbReference type="EMBL" id="JBFBVU010000007">
    <property type="protein sequence ID" value="MEV8466626.1"/>
    <property type="molecule type" value="Genomic_DNA"/>
</dbReference>
<dbReference type="SMART" id="SM00885">
    <property type="entry name" value="D5_N"/>
    <property type="match status" value="1"/>
</dbReference>
<dbReference type="RefSeq" id="WP_366192422.1">
    <property type="nucleotide sequence ID" value="NZ_JBFBVU010000007.1"/>
</dbReference>
<dbReference type="Pfam" id="PF08706">
    <property type="entry name" value="D5_N"/>
    <property type="match status" value="1"/>
</dbReference>
<dbReference type="Pfam" id="PF19263">
    <property type="entry name" value="DUF5906"/>
    <property type="match status" value="1"/>
</dbReference>
<accession>A0ABV3L567</accession>
<dbReference type="PROSITE" id="PS51206">
    <property type="entry name" value="SF3_HELICASE_1"/>
    <property type="match status" value="1"/>
</dbReference>
<reference evidence="5 6" key="1">
    <citation type="submission" date="2024-07" db="EMBL/GenBank/DDBJ databases">
        <authorList>
            <person name="Kang M."/>
        </authorList>
    </citation>
    <scope>NUCLEOTIDE SEQUENCE [LARGE SCALE GENOMIC DNA]</scope>
    <source>
        <strain evidence="5 6">DFM31</strain>
    </source>
</reference>
<keyword evidence="1" id="KW-0547">Nucleotide-binding</keyword>
<feature type="domain" description="SF3 helicase" evidence="4">
    <location>
        <begin position="492"/>
        <end position="651"/>
    </location>
</feature>
<evidence type="ECO:0000313" key="5">
    <source>
        <dbReference type="EMBL" id="MEV8466626.1"/>
    </source>
</evidence>
<evidence type="ECO:0000313" key="6">
    <source>
        <dbReference type="Proteomes" id="UP001553161"/>
    </source>
</evidence>
<dbReference type="Gene3D" id="3.40.50.300">
    <property type="entry name" value="P-loop containing nucleotide triphosphate hydrolases"/>
    <property type="match status" value="1"/>
</dbReference>
<dbReference type="InterPro" id="IPR051620">
    <property type="entry name" value="ORF904-like_C"/>
</dbReference>
<dbReference type="InterPro" id="IPR027417">
    <property type="entry name" value="P-loop_NTPase"/>
</dbReference>
<organism evidence="5 6">
    <name type="scientific">Meridianimarinicoccus marinus</name>
    <dbReference type="NCBI Taxonomy" id="3231483"/>
    <lineage>
        <taxon>Bacteria</taxon>
        <taxon>Pseudomonadati</taxon>
        <taxon>Pseudomonadota</taxon>
        <taxon>Alphaproteobacteria</taxon>
        <taxon>Rhodobacterales</taxon>
        <taxon>Paracoccaceae</taxon>
        <taxon>Meridianimarinicoccus</taxon>
    </lineage>
</organism>
<proteinExistence type="predicted"/>
<comment type="caution">
    <text evidence="5">The sequence shown here is derived from an EMBL/GenBank/DDBJ whole genome shotgun (WGS) entry which is preliminary data.</text>
</comment>
<evidence type="ECO:0000256" key="3">
    <source>
        <dbReference type="ARBA" id="ARBA00022840"/>
    </source>
</evidence>
<dbReference type="PANTHER" id="PTHR35372:SF2">
    <property type="entry name" value="SF3 HELICASE DOMAIN-CONTAINING PROTEIN"/>
    <property type="match status" value="1"/>
</dbReference>
<dbReference type="Proteomes" id="UP001553161">
    <property type="component" value="Unassembled WGS sequence"/>
</dbReference>
<dbReference type="InterPro" id="IPR006500">
    <property type="entry name" value="Helicase_put_C_phage/plasmid"/>
</dbReference>
<sequence length="776" mass="84371">MTPPALNQARPAIEPEAISTFCDTVFGYLEGCAPVRLLSETGTRDTPGRFHFPNADELAPLLINVAAQAAEEHRAVYVVPSTVASPGSARAEDIIQTGVILIDLDHGDIDAKRDHASRHLGAPSLEVASGGVTGAGQIKRHLYWRLTEAAVGNDLTRIAALRGLLADKLGGDTSFKSLHQPIRVPGTIHGKNGILAPVKIIACTRREYDLSELEGAGAQMPPLVGGRIGIDTGSVQKPGPDARTLAITPVHAEGVDGLTRFEAISKVIGHWIRLARRQGCTLDQAWEAVRDHNAAMIRPPWPEPRLHREFEALRKRDAKQHGPFPSDRNDAANDVAHPVAGNSEDALADRFAAAHSQGWKFVAAWGAWFQWSGQVWTRDGTGAVRELARQICRVAAAECDKPGDARRIASEKTIMACLRIAASDPRIATRPSDWDAHSMLLNTPSGVIDLETGEVIPCDPALMITQITAVAPGGDCPRWTAFLDEITDSDGELISYLARLAGYCLTGSTQEHMFAFLHGDGANGKSVFLSALAHVLADYAATSTLETFMASRASRHLTELAGLKAARLVIVPETEQGHSWAEARIKTVTGGENIRANFMRHDHFEFRRQFKLVIAGNHRPQLAGHGEAMRRRLHLVPFEVTIPPDQRDPQLTRTLREESAGILRWMLAGCAEWLRVGLRPPRRVRDAGDEYFDQEDLVGQWVTECCSEGPGQQARSKALFASWKCWAEDAAVPPGSIKTFGEAMRLRGHSASYVNRSRGWKGIGLSSARPGAGDGQ</sequence>
<dbReference type="SUPFAM" id="SSF52540">
    <property type="entry name" value="P-loop containing nucleoside triphosphate hydrolases"/>
    <property type="match status" value="1"/>
</dbReference>
<evidence type="ECO:0000259" key="4">
    <source>
        <dbReference type="PROSITE" id="PS51206"/>
    </source>
</evidence>
<keyword evidence="6" id="KW-1185">Reference proteome</keyword>